<gene>
    <name evidence="3" type="ORF">AFERRI_10247</name>
    <name evidence="4" type="ORF">AFERRI_11067</name>
</gene>
<name>A0A060V1A4_9PROT</name>
<evidence type="ECO:0000313" key="3">
    <source>
        <dbReference type="EMBL" id="CDQ12424.1"/>
    </source>
</evidence>
<sequence length="485" mass="53459">MSFLRVVSSDDLRATARRAASLLESLPYWSVLVEESERLSTVVQRGVAVAPARQYLRAALITVGSGGNVSYASTTDLSTEGLRKAVTQAIQRAEQLASFRLTEMESWPKPHQKGHWRSPGGPGMSLAERFDWLTTLDAALNTEDRIKDRMAGLETVDRQRYFLHSAGAEQHQEIFLCIPYMQATASDGHEAQSRSYSPYAQGAATAESFVASAFTVATAERLATEALELLQAPDCPTGVMDVLLSPEQMTLQIHESIGHPLELDRILGDERNLAGWSFLRQEDFGHLQYGSALLNVVFDPTEAGELAGFAYDDEGTPAQRTHLIHKGILQRPLGGARSAARAGMEPVACARVCDPLRQPIDRMANINLEPGSSAMEEMIAQVEDGVWMSENRSWSIDQRRDKFQFGCEWGRRIENGQIKGWVKNPNYRGRTLDFWKSLIAVGDRASYRILGTPYCGKGEPNQAITVGHASPPCLFRGIETFGGNA</sequence>
<dbReference type="InterPro" id="IPR036059">
    <property type="entry name" value="TldD/PmbA_sf"/>
</dbReference>
<organism evidence="3">
    <name type="scientific">Acidithiobacillus ferrivorans</name>
    <dbReference type="NCBI Taxonomy" id="160808"/>
    <lineage>
        <taxon>Bacteria</taxon>
        <taxon>Pseudomonadati</taxon>
        <taxon>Pseudomonadota</taxon>
        <taxon>Acidithiobacillia</taxon>
        <taxon>Acidithiobacillales</taxon>
        <taxon>Acidithiobacillaceae</taxon>
        <taxon>Acidithiobacillus</taxon>
    </lineage>
</organism>
<dbReference type="AlphaFoldDB" id="A0A060V1A4"/>
<dbReference type="EMBL" id="LT841305">
    <property type="protein sequence ID" value="SMH65032.1"/>
    <property type="molecule type" value="Genomic_DNA"/>
</dbReference>
<evidence type="ECO:0000313" key="5">
    <source>
        <dbReference type="Proteomes" id="UP000193925"/>
    </source>
</evidence>
<feature type="domain" description="Metalloprotease TldD/E C-terminal" evidence="2">
    <location>
        <begin position="237"/>
        <end position="475"/>
    </location>
</feature>
<dbReference type="GO" id="GO:0006508">
    <property type="term" value="P:proteolysis"/>
    <property type="evidence" value="ECO:0007669"/>
    <property type="project" value="InterPro"/>
</dbReference>
<comment type="similarity">
    <text evidence="1">Belongs to the peptidase U62 family.</text>
</comment>
<reference evidence="4 5" key="3">
    <citation type="submission" date="2017-03" db="EMBL/GenBank/DDBJ databases">
        <authorList>
            <person name="Regsiter A."/>
            <person name="William W."/>
        </authorList>
    </citation>
    <scope>NUCLEOTIDE SEQUENCE [LARGE SCALE GENOMIC DNA]</scope>
    <source>
        <strain evidence="4">PRJEB5721</strain>
    </source>
</reference>
<reference evidence="3" key="1">
    <citation type="submission" date="2014-03" db="EMBL/GenBank/DDBJ databases">
        <authorList>
            <person name="Genoscope - CEA"/>
        </authorList>
    </citation>
    <scope>NUCLEOTIDE SEQUENCE [LARGE SCALE GENOMIC DNA]</scope>
    <source>
        <strain evidence="3">CF27</strain>
    </source>
</reference>
<evidence type="ECO:0000256" key="1">
    <source>
        <dbReference type="ARBA" id="ARBA00005836"/>
    </source>
</evidence>
<proteinExistence type="inferred from homology"/>
<accession>A0A060V1A4</accession>
<evidence type="ECO:0000313" key="4">
    <source>
        <dbReference type="EMBL" id="SMH65032.1"/>
    </source>
</evidence>
<dbReference type="Gene3D" id="3.30.2290.10">
    <property type="entry name" value="PmbA/TldD superfamily"/>
    <property type="match status" value="1"/>
</dbReference>
<dbReference type="RefSeq" id="WP_035190439.1">
    <property type="nucleotide sequence ID" value="NZ_CCCS020000001.1"/>
</dbReference>
<dbReference type="InterPro" id="IPR045569">
    <property type="entry name" value="Metalloprtase-TldD/E_C"/>
</dbReference>
<evidence type="ECO:0000259" key="2">
    <source>
        <dbReference type="Pfam" id="PF19289"/>
    </source>
</evidence>
<dbReference type="EMBL" id="CCCS020000001">
    <property type="protein sequence ID" value="CDQ12424.1"/>
    <property type="molecule type" value="Genomic_DNA"/>
</dbReference>
<protein>
    <submittedName>
        <fullName evidence="3">C69 family peptidase</fullName>
    </submittedName>
</protein>
<dbReference type="InterPro" id="IPR051463">
    <property type="entry name" value="Peptidase_U62_metallo"/>
</dbReference>
<dbReference type="GO" id="GO:0008237">
    <property type="term" value="F:metallopeptidase activity"/>
    <property type="evidence" value="ECO:0007669"/>
    <property type="project" value="InterPro"/>
</dbReference>
<dbReference type="GO" id="GO:0005829">
    <property type="term" value="C:cytosol"/>
    <property type="evidence" value="ECO:0007669"/>
    <property type="project" value="TreeGrafter"/>
</dbReference>
<dbReference type="InterPro" id="IPR035068">
    <property type="entry name" value="TldD/PmbA_N"/>
</dbReference>
<dbReference type="PANTHER" id="PTHR30624">
    <property type="entry name" value="UNCHARACTERIZED PROTEIN TLDD AND PMBA"/>
    <property type="match status" value="1"/>
</dbReference>
<dbReference type="Pfam" id="PF19289">
    <property type="entry name" value="PmbA_TldD_3rd"/>
    <property type="match status" value="1"/>
</dbReference>
<dbReference type="SUPFAM" id="SSF111283">
    <property type="entry name" value="Putative modulator of DNA gyrase, PmbA/TldD"/>
    <property type="match status" value="1"/>
</dbReference>
<dbReference type="PANTHER" id="PTHR30624:SF10">
    <property type="entry name" value="CONSERVED PROTEIN"/>
    <property type="match status" value="1"/>
</dbReference>
<dbReference type="Proteomes" id="UP000193925">
    <property type="component" value="Chromosome AFERRI"/>
</dbReference>
<reference evidence="3" key="2">
    <citation type="submission" date="2014-07" db="EMBL/GenBank/DDBJ databases">
        <title>Initial genome analysis of the psychrotolerant acidophile Acidithiobacillus ferrivorans CF27: insights into iron and sulfur oxidation pathways and into biofilm formation.</title>
        <authorList>
            <person name="Talla E."/>
            <person name="Hedrich S."/>
            <person name="Mangenot S."/>
            <person name="Ji B."/>
            <person name="Johnson D.B."/>
            <person name="Barbe V."/>
            <person name="Bonnefoy V."/>
        </authorList>
    </citation>
    <scope>NUCLEOTIDE SEQUENCE [LARGE SCALE GENOMIC DNA]</scope>
    <source>
        <strain evidence="3">CF27</strain>
    </source>
</reference>
<keyword evidence="5" id="KW-1185">Reference proteome</keyword>